<feature type="region of interest" description="Disordered" evidence="1">
    <location>
        <begin position="158"/>
        <end position="181"/>
    </location>
</feature>
<dbReference type="EMBL" id="AOCK01000002">
    <property type="protein sequence ID" value="EMQ99825.1"/>
    <property type="molecule type" value="Genomic_DNA"/>
</dbReference>
<evidence type="ECO:0000313" key="4">
    <source>
        <dbReference type="Proteomes" id="UP000012015"/>
    </source>
</evidence>
<feature type="transmembrane region" description="Helical" evidence="2">
    <location>
        <begin position="56"/>
        <end position="76"/>
    </location>
</feature>
<dbReference type="STRING" id="1276920.ADIAG_00928"/>
<reference evidence="3 4" key="1">
    <citation type="journal article" date="2013" name="Genome Announc.">
        <title>Draft Genome Sequence of Arthrobacter gangotriensis Strain Lz1yT, Isolated from a Penguin Rookery Soil Sample Collected in Antarctica, near the Indian Station Dakshin Gangotri.</title>
        <authorList>
            <person name="Shivaji S."/>
            <person name="Ara S."/>
            <person name="Bandi S."/>
            <person name="Singh A."/>
            <person name="Kumar Pinnaka A."/>
        </authorList>
    </citation>
    <scope>NUCLEOTIDE SEQUENCE [LARGE SCALE GENOMIC DNA]</scope>
    <source>
        <strain evidence="3 4">Lz1y</strain>
    </source>
</reference>
<comment type="caution">
    <text evidence="3">The sequence shown here is derived from an EMBL/GenBank/DDBJ whole genome shotgun (WGS) entry which is preliminary data.</text>
</comment>
<keyword evidence="2" id="KW-0472">Membrane</keyword>
<feature type="compositionally biased region" description="Basic and acidic residues" evidence="1">
    <location>
        <begin position="158"/>
        <end position="168"/>
    </location>
</feature>
<sequence length="181" mass="20212">MLFPSDGTGFAQTLWHPRRGVFKIDGYAGCHGHREELLGTHLAPIELSAWTQWADIIGGFAPAVTLLVVFVAYLAYRQKAKADKRSEWWKRAQWGIESSASENPNLQQMGANVMNHLSRSGLQTKEDASLIFETALVPSNDSLTDEFDALLVERAKQRDNEHEGRYNENTESANEGGEQHG</sequence>
<dbReference type="Proteomes" id="UP000012015">
    <property type="component" value="Unassembled WGS sequence"/>
</dbReference>
<evidence type="ECO:0000256" key="2">
    <source>
        <dbReference type="SAM" id="Phobius"/>
    </source>
</evidence>
<dbReference type="AlphaFoldDB" id="M7MY02"/>
<keyword evidence="2" id="KW-0812">Transmembrane</keyword>
<keyword evidence="4" id="KW-1185">Reference proteome</keyword>
<organism evidence="3 4">
    <name type="scientific">Paeniglutamicibacter gangotriensis Lz1y</name>
    <dbReference type="NCBI Taxonomy" id="1276920"/>
    <lineage>
        <taxon>Bacteria</taxon>
        <taxon>Bacillati</taxon>
        <taxon>Actinomycetota</taxon>
        <taxon>Actinomycetes</taxon>
        <taxon>Micrococcales</taxon>
        <taxon>Micrococcaceae</taxon>
        <taxon>Paeniglutamicibacter</taxon>
    </lineage>
</organism>
<gene>
    <name evidence="3" type="ORF">ADIAG_00928</name>
</gene>
<protein>
    <submittedName>
        <fullName evidence="3">Uncharacterized protein</fullName>
    </submittedName>
</protein>
<evidence type="ECO:0000313" key="3">
    <source>
        <dbReference type="EMBL" id="EMQ99825.1"/>
    </source>
</evidence>
<proteinExistence type="predicted"/>
<keyword evidence="2" id="KW-1133">Transmembrane helix</keyword>
<name>M7MY02_9MICC</name>
<accession>M7MY02</accession>
<evidence type="ECO:0000256" key="1">
    <source>
        <dbReference type="SAM" id="MobiDB-lite"/>
    </source>
</evidence>